<dbReference type="InterPro" id="IPR036942">
    <property type="entry name" value="Beta-barrel_TonB_sf"/>
</dbReference>
<keyword evidence="3" id="KW-0998">Cell outer membrane</keyword>
<evidence type="ECO:0000256" key="2">
    <source>
        <dbReference type="ARBA" id="ARBA00023136"/>
    </source>
</evidence>
<sequence>MHACTSTILINWFIKQQIIPMKYLIRFCVFFLLSISYTNAQTNFTVTGVVADSSGLPLIGAIVKISDGTAGTATDNNGAFKLTLPQGRYTLVISYFGYQEQQKTINVNKNLVVTITMEEDILSSEVIEITDKAPNENVTDTKMGATQITVEEIKTLPALFGEVDIVKNIQTLPGVQVAGDGNTGLYVRGGGADQNLIVVDEAPVYNASHLFGIFSIFNADAVKSAELYKAGIPSQYGGRLSSLLDVKMRDGDSKKFKATGGIGIIASRLTLEGPFAKGKGTFIVSGRRSYADLFLLLSSNPDTRKNKLYFYDLNGKINYQFNKNNSLYISSYYGKDKFKFGGLFGMGWGNFTFTANWNHIFSDKVFLNTIYTHSEYKFDLGIDQGAIAFNFGTGITENSVKQDYQYIPSVRHQLHLGWSVSQREYNPGKFTPSAETSIFAETVLPRYHSLEGALFASNKQKLTENLTLDYGLRLNMFNNVGTGTVYNYNGDPVTGTKIDSTVYGRGDIINTFWGLEPRIAARYLLDEQSSVKAGFNRNYQYIHQISNSLAPVPFDVWVPSTNYFKPEAVNQYSVGYFRNLKDNTYETSVEGYYKTYTNSIDYIDNANLLLNPQIETQAYIGKAWSYGAEFYVKKKKGRLTGWVSYTLSWSYKQIPGINDGKKYFAGYDRRHNLNVIASYKISDRVTFGGQFVFGTGRPIGLPTGGGYAIDYFWLGVYPERNSYRLPSYHRLDLSITIDQRKKEGRRWEGSWSFSIYNLYGFAHINPWTVVAQTNKDTGNKEYVAIYFPAPIPSVTYNFKF</sequence>
<dbReference type="Gene3D" id="2.60.40.1120">
    <property type="entry name" value="Carboxypeptidase-like, regulatory domain"/>
    <property type="match status" value="1"/>
</dbReference>
<dbReference type="Pfam" id="PF07715">
    <property type="entry name" value="Plug"/>
    <property type="match status" value="1"/>
</dbReference>
<reference evidence="5 6" key="1">
    <citation type="journal article" date="2007" name="Appl. Environ. Microbiol.">
        <title>Genome sequence of the cellulolytic gliding bacterium Cytophaga hutchinsonii.</title>
        <authorList>
            <person name="Xie G."/>
            <person name="Bruce D.C."/>
            <person name="Challacombe J.F."/>
            <person name="Chertkov O."/>
            <person name="Detter J.C."/>
            <person name="Gilna P."/>
            <person name="Han C.S."/>
            <person name="Lucas S."/>
            <person name="Misra M."/>
            <person name="Myers G.L."/>
            <person name="Richardson P."/>
            <person name="Tapia R."/>
            <person name="Thayer N."/>
            <person name="Thompson L.S."/>
            <person name="Brettin T.S."/>
            <person name="Henrissat B."/>
            <person name="Wilson D.B."/>
            <person name="McBride M.J."/>
        </authorList>
    </citation>
    <scope>NUCLEOTIDE SEQUENCE [LARGE SCALE GENOMIC DNA]</scope>
    <source>
        <strain evidence="6">ATCC 33406 / DSM 1761 / CIP 103989 / NBRC 15051 / NCIMB 9469 / D465</strain>
    </source>
</reference>
<dbReference type="Pfam" id="PF13715">
    <property type="entry name" value="CarbopepD_reg_2"/>
    <property type="match status" value="1"/>
</dbReference>
<dbReference type="GO" id="GO:0009279">
    <property type="term" value="C:cell outer membrane"/>
    <property type="evidence" value="ECO:0007669"/>
    <property type="project" value="UniProtKB-SubCell"/>
</dbReference>
<proteinExistence type="predicted"/>
<dbReference type="SUPFAM" id="SSF56935">
    <property type="entry name" value="Porins"/>
    <property type="match status" value="1"/>
</dbReference>
<dbReference type="KEGG" id="chu:CHU_0617"/>
<evidence type="ECO:0000313" key="5">
    <source>
        <dbReference type="EMBL" id="ABG57904.1"/>
    </source>
</evidence>
<dbReference type="InterPro" id="IPR037066">
    <property type="entry name" value="Plug_dom_sf"/>
</dbReference>
<name>A0A6N4SNP1_CYTH3</name>
<comment type="subcellular location">
    <subcellularLocation>
        <location evidence="1">Cell outer membrane</location>
    </subcellularLocation>
</comment>
<keyword evidence="6" id="KW-1185">Reference proteome</keyword>
<dbReference type="AlphaFoldDB" id="A0A6N4SNP1"/>
<gene>
    <name evidence="5" type="ordered locus">CHU_0617</name>
</gene>
<evidence type="ECO:0000256" key="1">
    <source>
        <dbReference type="ARBA" id="ARBA00004442"/>
    </source>
</evidence>
<evidence type="ECO:0000259" key="4">
    <source>
        <dbReference type="Pfam" id="PF07715"/>
    </source>
</evidence>
<dbReference type="EMBL" id="CP000383">
    <property type="protein sequence ID" value="ABG57904.1"/>
    <property type="molecule type" value="Genomic_DNA"/>
</dbReference>
<feature type="domain" description="TonB-dependent receptor plug" evidence="4">
    <location>
        <begin position="140"/>
        <end position="238"/>
    </location>
</feature>
<keyword evidence="2" id="KW-0472">Membrane</keyword>
<accession>A0A6N4SNP1</accession>
<dbReference type="Gene3D" id="2.40.170.20">
    <property type="entry name" value="TonB-dependent receptor, beta-barrel domain"/>
    <property type="match status" value="1"/>
</dbReference>
<evidence type="ECO:0000256" key="3">
    <source>
        <dbReference type="ARBA" id="ARBA00023237"/>
    </source>
</evidence>
<dbReference type="Proteomes" id="UP000001822">
    <property type="component" value="Chromosome"/>
</dbReference>
<evidence type="ECO:0000313" key="6">
    <source>
        <dbReference type="Proteomes" id="UP000001822"/>
    </source>
</evidence>
<dbReference type="InterPro" id="IPR012910">
    <property type="entry name" value="Plug_dom"/>
</dbReference>
<organism evidence="5 6">
    <name type="scientific">Cytophaga hutchinsonii (strain ATCC 33406 / DSM 1761 / CIP 103989 / NBRC 15051 / NCIMB 9469 / D465)</name>
    <dbReference type="NCBI Taxonomy" id="269798"/>
    <lineage>
        <taxon>Bacteria</taxon>
        <taxon>Pseudomonadati</taxon>
        <taxon>Bacteroidota</taxon>
        <taxon>Cytophagia</taxon>
        <taxon>Cytophagales</taxon>
        <taxon>Cytophagaceae</taxon>
        <taxon>Cytophaga</taxon>
    </lineage>
</organism>
<protein>
    <submittedName>
        <fullName evidence="5">Outer membrane protein</fullName>
    </submittedName>
</protein>
<dbReference type="Gene3D" id="2.170.130.10">
    <property type="entry name" value="TonB-dependent receptor, plug domain"/>
    <property type="match status" value="1"/>
</dbReference>
<dbReference type="InterPro" id="IPR008969">
    <property type="entry name" value="CarboxyPept-like_regulatory"/>
</dbReference>
<dbReference type="SUPFAM" id="SSF49464">
    <property type="entry name" value="Carboxypeptidase regulatory domain-like"/>
    <property type="match status" value="1"/>
</dbReference>